<name>A0ABD3H5I9_9MARC</name>
<dbReference type="SUPFAM" id="SSF51344">
    <property type="entry name" value="Epsilon subunit of F1F0-ATP synthase N-terminal domain"/>
    <property type="match status" value="1"/>
</dbReference>
<dbReference type="PANTHER" id="PTHR13822">
    <property type="entry name" value="ATP SYNTHASE DELTA/EPSILON CHAIN"/>
    <property type="match status" value="1"/>
</dbReference>
<dbReference type="InterPro" id="IPR001469">
    <property type="entry name" value="ATP_synth_F1_dsu/esu"/>
</dbReference>
<dbReference type="GO" id="GO:1902600">
    <property type="term" value="P:proton transmembrane transport"/>
    <property type="evidence" value="ECO:0007669"/>
    <property type="project" value="UniProtKB-KW"/>
</dbReference>
<sequence>MLTKNRLLTSTASVVRGCGGWSHANYVPTRRYAEAASPGAEKSKPSPAVTEELKKAWKAVAPILDFPKVPSNFLKQRPPVPATIPAKLTLNFVLPRKSHIEEVDMVTIPASTGVMGVLPGHVPTVVEIKPELLSIQNGAEVTKYVVSGGYAFIHANSVTDIMAEDGYPPENFDIEEAKKALS</sequence>
<evidence type="ECO:0000256" key="3">
    <source>
        <dbReference type="ARBA" id="ARBA00022448"/>
    </source>
</evidence>
<keyword evidence="3" id="KW-0813">Transport</keyword>
<evidence type="ECO:0000256" key="9">
    <source>
        <dbReference type="ARBA" id="ARBA00023136"/>
    </source>
</evidence>
<evidence type="ECO:0000256" key="1">
    <source>
        <dbReference type="ARBA" id="ARBA00004273"/>
    </source>
</evidence>
<keyword evidence="7" id="KW-0406">Ion transport</keyword>
<reference evidence="11 12" key="1">
    <citation type="submission" date="2024-09" db="EMBL/GenBank/DDBJ databases">
        <title>Chromosome-scale assembly of Riccia sorocarpa.</title>
        <authorList>
            <person name="Paukszto L."/>
        </authorList>
    </citation>
    <scope>NUCLEOTIDE SEQUENCE [LARGE SCALE GENOMIC DNA]</scope>
    <source>
        <strain evidence="11">LP-2024</strain>
        <tissue evidence="11">Aerial parts of the thallus</tissue>
    </source>
</reference>
<dbReference type="AlphaFoldDB" id="A0ABD3H5I9"/>
<proteinExistence type="inferred from homology"/>
<organism evidence="11 12">
    <name type="scientific">Riccia sorocarpa</name>
    <dbReference type="NCBI Taxonomy" id="122646"/>
    <lineage>
        <taxon>Eukaryota</taxon>
        <taxon>Viridiplantae</taxon>
        <taxon>Streptophyta</taxon>
        <taxon>Embryophyta</taxon>
        <taxon>Marchantiophyta</taxon>
        <taxon>Marchantiopsida</taxon>
        <taxon>Marchantiidae</taxon>
        <taxon>Marchantiales</taxon>
        <taxon>Ricciaceae</taxon>
        <taxon>Riccia</taxon>
    </lineage>
</organism>
<comment type="subcellular location">
    <subcellularLocation>
        <location evidence="1">Mitochondrion inner membrane</location>
    </subcellularLocation>
</comment>
<evidence type="ECO:0000256" key="8">
    <source>
        <dbReference type="ARBA" id="ARBA00023128"/>
    </source>
</evidence>
<dbReference type="InterPro" id="IPR020546">
    <property type="entry name" value="ATP_synth_F1_dsu/esu_N"/>
</dbReference>
<evidence type="ECO:0000256" key="6">
    <source>
        <dbReference type="ARBA" id="ARBA00022946"/>
    </source>
</evidence>
<evidence type="ECO:0000259" key="10">
    <source>
        <dbReference type="Pfam" id="PF02823"/>
    </source>
</evidence>
<dbReference type="Proteomes" id="UP001633002">
    <property type="component" value="Unassembled WGS sequence"/>
</dbReference>
<evidence type="ECO:0000313" key="11">
    <source>
        <dbReference type="EMBL" id="KAL3685777.1"/>
    </source>
</evidence>
<evidence type="ECO:0000256" key="7">
    <source>
        <dbReference type="ARBA" id="ARBA00023065"/>
    </source>
</evidence>
<dbReference type="PANTHER" id="PTHR13822:SF7">
    <property type="entry name" value="ATP SYNTHASE SUBUNIT DELTA, MITOCHONDRIAL"/>
    <property type="match status" value="1"/>
</dbReference>
<keyword evidence="8" id="KW-0496">Mitochondrion</keyword>
<keyword evidence="4" id="KW-0375">Hydrogen ion transport</keyword>
<dbReference type="InterPro" id="IPR036771">
    <property type="entry name" value="ATPsynth_dsu/esu_N"/>
</dbReference>
<accession>A0ABD3H5I9</accession>
<keyword evidence="6" id="KW-0809">Transit peptide</keyword>
<comment type="caution">
    <text evidence="11">The sequence shown here is derived from an EMBL/GenBank/DDBJ whole genome shotgun (WGS) entry which is preliminary data.</text>
</comment>
<dbReference type="EMBL" id="JBJQOH010000006">
    <property type="protein sequence ID" value="KAL3685777.1"/>
    <property type="molecule type" value="Genomic_DNA"/>
</dbReference>
<protein>
    <recommendedName>
        <fullName evidence="10">ATP synthase F1 complex delta/epsilon subunit N-terminal domain-containing protein</fullName>
    </recommendedName>
</protein>
<dbReference type="CDD" id="cd12152">
    <property type="entry name" value="F1-ATPase_delta"/>
    <property type="match status" value="1"/>
</dbReference>
<dbReference type="Pfam" id="PF02823">
    <property type="entry name" value="ATP-synt_DE_N"/>
    <property type="match status" value="1"/>
</dbReference>
<evidence type="ECO:0000256" key="2">
    <source>
        <dbReference type="ARBA" id="ARBA00005712"/>
    </source>
</evidence>
<evidence type="ECO:0000256" key="5">
    <source>
        <dbReference type="ARBA" id="ARBA00022792"/>
    </source>
</evidence>
<keyword evidence="12" id="KW-1185">Reference proteome</keyword>
<evidence type="ECO:0000313" key="12">
    <source>
        <dbReference type="Proteomes" id="UP001633002"/>
    </source>
</evidence>
<evidence type="ECO:0000256" key="4">
    <source>
        <dbReference type="ARBA" id="ARBA00022781"/>
    </source>
</evidence>
<dbReference type="GO" id="GO:0005743">
    <property type="term" value="C:mitochondrial inner membrane"/>
    <property type="evidence" value="ECO:0007669"/>
    <property type="project" value="UniProtKB-SubCell"/>
</dbReference>
<comment type="similarity">
    <text evidence="2">Belongs to the ATPase epsilon chain family.</text>
</comment>
<keyword evidence="9" id="KW-0472">Membrane</keyword>
<feature type="domain" description="ATP synthase F1 complex delta/epsilon subunit N-terminal" evidence="10">
    <location>
        <begin position="88"/>
        <end position="163"/>
    </location>
</feature>
<gene>
    <name evidence="11" type="ORF">R1sor_003799</name>
</gene>
<keyword evidence="5" id="KW-0999">Mitochondrion inner membrane</keyword>
<dbReference type="Gene3D" id="2.60.15.10">
    <property type="entry name" value="F0F1 ATP synthase delta/epsilon subunit, N-terminal"/>
    <property type="match status" value="1"/>
</dbReference>